<proteinExistence type="predicted"/>
<dbReference type="InterPro" id="IPR036282">
    <property type="entry name" value="Glutathione-S-Trfase_C_sf"/>
</dbReference>
<dbReference type="PROSITE" id="PS50405">
    <property type="entry name" value="GST_CTER"/>
    <property type="match status" value="1"/>
</dbReference>
<sequence length="208" mass="23674">MSVKLYGMPSSNYYNIVKAILIEKDIVFEEILIKPNQGAEYLIKSPMGKVPCMETDQGFLTETGVMLDYIDALGEGPSLYPEDPFIKAKVQELIRYIELYIELPGRRLYGDVYFGRPASEEEKGAVKPLLEKGFVALQQIAKFEPYIAGKELTYADFYFLFAVPPVTQVCKRTWDWNVRSDMPKIKELSDLLGKRESIKRVHADQSGA</sequence>
<evidence type="ECO:0000259" key="2">
    <source>
        <dbReference type="PROSITE" id="PS50405"/>
    </source>
</evidence>
<dbReference type="Pfam" id="PF14497">
    <property type="entry name" value="GST_C_3"/>
    <property type="match status" value="1"/>
</dbReference>
<protein>
    <recommendedName>
        <fullName evidence="4">GST N-terminal domain-containing protein</fullName>
    </recommendedName>
</protein>
<reference evidence="3" key="1">
    <citation type="submission" date="2018-05" db="EMBL/GenBank/DDBJ databases">
        <authorList>
            <person name="Lanie J.A."/>
            <person name="Ng W.-L."/>
            <person name="Kazmierczak K.M."/>
            <person name="Andrzejewski T.M."/>
            <person name="Davidsen T.M."/>
            <person name="Wayne K.J."/>
            <person name="Tettelin H."/>
            <person name="Glass J.I."/>
            <person name="Rusch D."/>
            <person name="Podicherti R."/>
            <person name="Tsui H.-C.T."/>
            <person name="Winkler M.E."/>
        </authorList>
    </citation>
    <scope>NUCLEOTIDE SEQUENCE</scope>
</reference>
<dbReference type="InterPro" id="IPR004046">
    <property type="entry name" value="GST_C"/>
</dbReference>
<accession>A0A381PL47</accession>
<organism evidence="3">
    <name type="scientific">marine metagenome</name>
    <dbReference type="NCBI Taxonomy" id="408172"/>
    <lineage>
        <taxon>unclassified sequences</taxon>
        <taxon>metagenomes</taxon>
        <taxon>ecological metagenomes</taxon>
    </lineage>
</organism>
<dbReference type="SUPFAM" id="SSF52833">
    <property type="entry name" value="Thioredoxin-like"/>
    <property type="match status" value="1"/>
</dbReference>
<dbReference type="CDD" id="cd00570">
    <property type="entry name" value="GST_N_family"/>
    <property type="match status" value="1"/>
</dbReference>
<dbReference type="Gene3D" id="3.40.30.10">
    <property type="entry name" value="Glutaredoxin"/>
    <property type="match status" value="1"/>
</dbReference>
<dbReference type="InterPro" id="IPR036249">
    <property type="entry name" value="Thioredoxin-like_sf"/>
</dbReference>
<dbReference type="SUPFAM" id="SSF47616">
    <property type="entry name" value="GST C-terminal domain-like"/>
    <property type="match status" value="1"/>
</dbReference>
<dbReference type="GO" id="GO:0005737">
    <property type="term" value="C:cytoplasm"/>
    <property type="evidence" value="ECO:0007669"/>
    <property type="project" value="TreeGrafter"/>
</dbReference>
<dbReference type="InterPro" id="IPR004045">
    <property type="entry name" value="Glutathione_S-Trfase_N"/>
</dbReference>
<dbReference type="Pfam" id="PF13417">
    <property type="entry name" value="GST_N_3"/>
    <property type="match status" value="1"/>
</dbReference>
<feature type="domain" description="GST C-terminal" evidence="2">
    <location>
        <begin position="83"/>
        <end position="208"/>
    </location>
</feature>
<dbReference type="AlphaFoldDB" id="A0A381PL47"/>
<evidence type="ECO:0008006" key="4">
    <source>
        <dbReference type="Google" id="ProtNLM"/>
    </source>
</evidence>
<dbReference type="PROSITE" id="PS50404">
    <property type="entry name" value="GST_NTER"/>
    <property type="match status" value="1"/>
</dbReference>
<dbReference type="Gene3D" id="1.20.1050.10">
    <property type="match status" value="1"/>
</dbReference>
<gene>
    <name evidence="3" type="ORF">METZ01_LOCUS20022</name>
</gene>
<evidence type="ECO:0000313" key="3">
    <source>
        <dbReference type="EMBL" id="SUZ67168.1"/>
    </source>
</evidence>
<evidence type="ECO:0000259" key="1">
    <source>
        <dbReference type="PROSITE" id="PS50404"/>
    </source>
</evidence>
<dbReference type="EMBL" id="UINC01001005">
    <property type="protein sequence ID" value="SUZ67168.1"/>
    <property type="molecule type" value="Genomic_DNA"/>
</dbReference>
<dbReference type="InterPro" id="IPR010987">
    <property type="entry name" value="Glutathione-S-Trfase_C-like"/>
</dbReference>
<dbReference type="PANTHER" id="PTHR43968:SF6">
    <property type="entry name" value="GLUTATHIONE S-TRANSFERASE OMEGA"/>
    <property type="match status" value="1"/>
</dbReference>
<dbReference type="InterPro" id="IPR050983">
    <property type="entry name" value="GST_Omega/HSP26"/>
</dbReference>
<feature type="domain" description="GST N-terminal" evidence="1">
    <location>
        <begin position="1"/>
        <end position="78"/>
    </location>
</feature>
<dbReference type="PANTHER" id="PTHR43968">
    <property type="match status" value="1"/>
</dbReference>
<name>A0A381PL47_9ZZZZ</name>